<reference evidence="2" key="1">
    <citation type="submission" date="2005-09" db="EMBL/GenBank/DDBJ databases">
        <authorList>
            <person name="Mural R.J."/>
            <person name="Li P.W."/>
            <person name="Adams M.D."/>
            <person name="Amanatides P.G."/>
            <person name="Baden-Tillson H."/>
            <person name="Barnstead M."/>
            <person name="Chin S.H."/>
            <person name="Dew I."/>
            <person name="Evans C.A."/>
            <person name="Ferriera S."/>
            <person name="Flanigan M."/>
            <person name="Fosler C."/>
            <person name="Glodek A."/>
            <person name="Gu Z."/>
            <person name="Holt R.A."/>
            <person name="Jennings D."/>
            <person name="Kraft C.L."/>
            <person name="Lu F."/>
            <person name="Nguyen T."/>
            <person name="Nusskern D.R."/>
            <person name="Pfannkoch C.M."/>
            <person name="Sitter C."/>
            <person name="Sutton G.G."/>
            <person name="Venter J.C."/>
            <person name="Wang Z."/>
            <person name="Woodage T."/>
            <person name="Zheng X.H."/>
            <person name="Zhong F."/>
        </authorList>
    </citation>
    <scope>NUCLEOTIDE SEQUENCE [LARGE SCALE GENOMIC DNA]</scope>
    <source>
        <strain>BN</strain>
        <strain evidence="2">Sprague-Dawley</strain>
    </source>
</reference>
<accession>A6I195</accession>
<feature type="non-terminal residue" evidence="1">
    <location>
        <position position="22"/>
    </location>
</feature>
<evidence type="ECO:0000313" key="2">
    <source>
        <dbReference type="Proteomes" id="UP000234681"/>
    </source>
</evidence>
<protein>
    <submittedName>
        <fullName evidence="1">RCG47703</fullName>
    </submittedName>
</protein>
<dbReference type="EMBL" id="CH473953">
    <property type="protein sequence ID" value="EDM13226.1"/>
    <property type="molecule type" value="Genomic_DNA"/>
</dbReference>
<evidence type="ECO:0000313" key="1">
    <source>
        <dbReference type="EMBL" id="EDM13226.1"/>
    </source>
</evidence>
<name>A6I195_RAT</name>
<gene>
    <name evidence="1" type="ORF">rCG_47703</name>
</gene>
<proteinExistence type="predicted"/>
<dbReference type="Proteomes" id="UP000234681">
    <property type="component" value="Chromosome 1"/>
</dbReference>
<organism evidence="1 2">
    <name type="scientific">Rattus norvegicus</name>
    <name type="common">Rat</name>
    <dbReference type="NCBI Taxonomy" id="10116"/>
    <lineage>
        <taxon>Eukaryota</taxon>
        <taxon>Metazoa</taxon>
        <taxon>Chordata</taxon>
        <taxon>Craniata</taxon>
        <taxon>Vertebrata</taxon>
        <taxon>Euteleostomi</taxon>
        <taxon>Mammalia</taxon>
        <taxon>Eutheria</taxon>
        <taxon>Euarchontoglires</taxon>
        <taxon>Glires</taxon>
        <taxon>Rodentia</taxon>
        <taxon>Myomorpha</taxon>
        <taxon>Muroidea</taxon>
        <taxon>Muridae</taxon>
        <taxon>Murinae</taxon>
        <taxon>Rattus</taxon>
    </lineage>
</organism>
<dbReference type="AlphaFoldDB" id="A6I195"/>
<sequence length="22" mass="2746">MARRLRQYLQLPMPVCFYDCLE</sequence>